<protein>
    <recommendedName>
        <fullName evidence="2">Carbohydrate kinase PfkB domain-containing protein</fullName>
    </recommendedName>
</protein>
<dbReference type="Pfam" id="PF00294">
    <property type="entry name" value="PfkB"/>
    <property type="match status" value="1"/>
</dbReference>
<feature type="domain" description="Carbohydrate kinase PfkB" evidence="2">
    <location>
        <begin position="359"/>
        <end position="437"/>
    </location>
</feature>
<evidence type="ECO:0000256" key="1">
    <source>
        <dbReference type="SAM" id="SignalP"/>
    </source>
</evidence>
<dbReference type="InterPro" id="IPR029056">
    <property type="entry name" value="Ribokinase-like"/>
</dbReference>
<organism evidence="3 4">
    <name type="scientific">Auxenochlorella protothecoides</name>
    <name type="common">Green microalga</name>
    <name type="synonym">Chlorella protothecoides</name>
    <dbReference type="NCBI Taxonomy" id="3075"/>
    <lineage>
        <taxon>Eukaryota</taxon>
        <taxon>Viridiplantae</taxon>
        <taxon>Chlorophyta</taxon>
        <taxon>core chlorophytes</taxon>
        <taxon>Trebouxiophyceae</taxon>
        <taxon>Chlorellales</taxon>
        <taxon>Chlorellaceae</taxon>
        <taxon>Auxenochlorella</taxon>
    </lineage>
</organism>
<sequence>MAKSTMLIMMACLALAAAQHDNRKMLGYSSGSGTSAEVYGTSTASTGGNTATSVYHGEAKGDDGAYVKGSSSAATDKYSAEANHEVEGAAFGGYRGDASVDVSGGTWVYVPASYWNPSQFAKTYNGAKASTKDGGVAAGSSKSSSEATKWDAKTWGKAEAKAWPGGKPALTIVGNVTLDMVNGKPSLGGAVAYAAAVASAFGVRACIVTAAGPGMDLSALSGHDLHIVPASETLTFEHTYTYWGNARRLRVTAQPNVTLTIAHVPPRCRRARVMLLGPLMPADMDPASFLPASSGGRGSHALALMAQGLQRSLDAGKKVVPLHQPSAQLLAALGPSTTVYLSDVETDAWPPGTIEGLAARTARFLVTRGALGADDHERGRRTRRPPFPVDAVVDTNGAGDCFATGHVLARAALRHAAPGAVANWAGGVAVSQPQTCKPACITQAMRAGWAVVPRLEESGGEARRLLPGTERLAQQATL</sequence>
<accession>A0A087SRH9</accession>
<evidence type="ECO:0000259" key="2">
    <source>
        <dbReference type="Pfam" id="PF00294"/>
    </source>
</evidence>
<name>A0A087SRH9_AUXPR</name>
<evidence type="ECO:0000313" key="3">
    <source>
        <dbReference type="EMBL" id="KFM28333.1"/>
    </source>
</evidence>
<dbReference type="AlphaFoldDB" id="A0A087SRH9"/>
<evidence type="ECO:0000313" key="4">
    <source>
        <dbReference type="Proteomes" id="UP000028924"/>
    </source>
</evidence>
<feature type="chain" id="PRO_5001828992" description="Carbohydrate kinase PfkB domain-containing protein" evidence="1">
    <location>
        <begin position="19"/>
        <end position="478"/>
    </location>
</feature>
<dbReference type="InterPro" id="IPR011611">
    <property type="entry name" value="PfkB_dom"/>
</dbReference>
<feature type="signal peptide" evidence="1">
    <location>
        <begin position="1"/>
        <end position="18"/>
    </location>
</feature>
<dbReference type="EMBL" id="KL662167">
    <property type="protein sequence ID" value="KFM28333.1"/>
    <property type="molecule type" value="Genomic_DNA"/>
</dbReference>
<dbReference type="Gene3D" id="3.40.1190.20">
    <property type="match status" value="1"/>
</dbReference>
<dbReference type="RefSeq" id="XP_011401347.1">
    <property type="nucleotide sequence ID" value="XM_011403045.1"/>
</dbReference>
<gene>
    <name evidence="3" type="ORF">F751_3843</name>
</gene>
<dbReference type="KEGG" id="apro:F751_3843"/>
<reference evidence="3 4" key="1">
    <citation type="journal article" date="2014" name="BMC Genomics">
        <title>Oil accumulation mechanisms of the oleaginous microalga Chlorella protothecoides revealed through its genome, transcriptomes, and proteomes.</title>
        <authorList>
            <person name="Gao C."/>
            <person name="Wang Y."/>
            <person name="Shen Y."/>
            <person name="Yan D."/>
            <person name="He X."/>
            <person name="Dai J."/>
            <person name="Wu Q."/>
        </authorList>
    </citation>
    <scope>NUCLEOTIDE SEQUENCE [LARGE SCALE GENOMIC DNA]</scope>
    <source>
        <strain evidence="3 4">0710</strain>
    </source>
</reference>
<keyword evidence="1" id="KW-0732">Signal</keyword>
<dbReference type="STRING" id="3075.A0A087SRH9"/>
<keyword evidence="4" id="KW-1185">Reference proteome</keyword>
<dbReference type="Proteomes" id="UP000028924">
    <property type="component" value="Unassembled WGS sequence"/>
</dbReference>
<proteinExistence type="predicted"/>
<dbReference type="SUPFAM" id="SSF53613">
    <property type="entry name" value="Ribokinase-like"/>
    <property type="match status" value="1"/>
</dbReference>
<dbReference type="OrthoDB" id="415590at2759"/>
<dbReference type="GeneID" id="23615234"/>